<dbReference type="InterPro" id="IPR036388">
    <property type="entry name" value="WH-like_DNA-bd_sf"/>
</dbReference>
<evidence type="ECO:0000313" key="5">
    <source>
        <dbReference type="EMBL" id="OSQ51713.1"/>
    </source>
</evidence>
<dbReference type="Gene3D" id="1.10.10.10">
    <property type="entry name" value="Winged helix-like DNA-binding domain superfamily/Winged helix DNA-binding domain"/>
    <property type="match status" value="1"/>
</dbReference>
<dbReference type="Pfam" id="PF00392">
    <property type="entry name" value="GntR"/>
    <property type="match status" value="1"/>
</dbReference>
<dbReference type="PANTHER" id="PTHR43537:SF49">
    <property type="entry name" value="TRANSCRIPTIONAL REGULATORY PROTEIN"/>
    <property type="match status" value="1"/>
</dbReference>
<organism evidence="5 6">
    <name type="scientific">Marivita geojedonensis</name>
    <dbReference type="NCBI Taxonomy" id="1123756"/>
    <lineage>
        <taxon>Bacteria</taxon>
        <taxon>Pseudomonadati</taxon>
        <taxon>Pseudomonadota</taxon>
        <taxon>Alphaproteobacteria</taxon>
        <taxon>Rhodobacterales</taxon>
        <taxon>Roseobacteraceae</taxon>
        <taxon>Marivita</taxon>
    </lineage>
</organism>
<dbReference type="RefSeq" id="WP_085636076.1">
    <property type="nucleotide sequence ID" value="NZ_JFKC01000004.1"/>
</dbReference>
<dbReference type="Pfam" id="PF07729">
    <property type="entry name" value="FCD"/>
    <property type="match status" value="1"/>
</dbReference>
<dbReference type="InterPro" id="IPR036390">
    <property type="entry name" value="WH_DNA-bd_sf"/>
</dbReference>
<comment type="caution">
    <text evidence="5">The sequence shown here is derived from an EMBL/GenBank/DDBJ whole genome shotgun (WGS) entry which is preliminary data.</text>
</comment>
<evidence type="ECO:0000256" key="1">
    <source>
        <dbReference type="ARBA" id="ARBA00023015"/>
    </source>
</evidence>
<dbReference type="GO" id="GO:0003700">
    <property type="term" value="F:DNA-binding transcription factor activity"/>
    <property type="evidence" value="ECO:0007669"/>
    <property type="project" value="InterPro"/>
</dbReference>
<dbReference type="InterPro" id="IPR008920">
    <property type="entry name" value="TF_FadR/GntR_C"/>
</dbReference>
<proteinExistence type="predicted"/>
<name>A0A1X4NMS8_9RHOB</name>
<protein>
    <submittedName>
        <fullName evidence="5">GntR family transcriptional regulator</fullName>
    </submittedName>
</protein>
<evidence type="ECO:0000259" key="4">
    <source>
        <dbReference type="PROSITE" id="PS50949"/>
    </source>
</evidence>
<evidence type="ECO:0000256" key="3">
    <source>
        <dbReference type="ARBA" id="ARBA00023163"/>
    </source>
</evidence>
<dbReference type="PROSITE" id="PS50949">
    <property type="entry name" value="HTH_GNTR"/>
    <property type="match status" value="1"/>
</dbReference>
<dbReference type="SMART" id="SM00895">
    <property type="entry name" value="FCD"/>
    <property type="match status" value="1"/>
</dbReference>
<dbReference type="CDD" id="cd07377">
    <property type="entry name" value="WHTH_GntR"/>
    <property type="match status" value="1"/>
</dbReference>
<dbReference type="InterPro" id="IPR000524">
    <property type="entry name" value="Tscrpt_reg_HTH_GntR"/>
</dbReference>
<dbReference type="OrthoDB" id="8114900at2"/>
<dbReference type="AlphaFoldDB" id="A0A1X4NMS8"/>
<dbReference type="SUPFAM" id="SSF46785">
    <property type="entry name" value="Winged helix' DNA-binding domain"/>
    <property type="match status" value="1"/>
</dbReference>
<gene>
    <name evidence="5" type="ORF">MGEO_07335</name>
</gene>
<dbReference type="Gene3D" id="1.20.120.530">
    <property type="entry name" value="GntR ligand-binding domain-like"/>
    <property type="match status" value="1"/>
</dbReference>
<reference evidence="5 6" key="1">
    <citation type="submission" date="2014-03" db="EMBL/GenBank/DDBJ databases">
        <title>The draft genome sequence of Marivita geojedonensis KCTC 23882.</title>
        <authorList>
            <person name="Lai Q."/>
            <person name="Shao Z."/>
        </authorList>
    </citation>
    <scope>NUCLEOTIDE SEQUENCE [LARGE SCALE GENOMIC DNA]</scope>
    <source>
        <strain evidence="5 6">DPG-138</strain>
    </source>
</reference>
<dbReference type="SUPFAM" id="SSF48008">
    <property type="entry name" value="GntR ligand-binding domain-like"/>
    <property type="match status" value="1"/>
</dbReference>
<accession>A0A1X4NMS8</accession>
<keyword evidence="2" id="KW-0238">DNA-binding</keyword>
<dbReference type="STRING" id="1123756.MGEO_07335"/>
<feature type="domain" description="HTH gntR-type" evidence="4">
    <location>
        <begin position="9"/>
        <end position="76"/>
    </location>
</feature>
<dbReference type="SMART" id="SM00345">
    <property type="entry name" value="HTH_GNTR"/>
    <property type="match status" value="1"/>
</dbReference>
<keyword evidence="1" id="KW-0805">Transcription regulation</keyword>
<keyword evidence="3" id="KW-0804">Transcription</keyword>
<evidence type="ECO:0000256" key="2">
    <source>
        <dbReference type="ARBA" id="ARBA00023125"/>
    </source>
</evidence>
<evidence type="ECO:0000313" key="6">
    <source>
        <dbReference type="Proteomes" id="UP000193926"/>
    </source>
</evidence>
<dbReference type="Proteomes" id="UP000193926">
    <property type="component" value="Unassembled WGS sequence"/>
</dbReference>
<dbReference type="InterPro" id="IPR011711">
    <property type="entry name" value="GntR_C"/>
</dbReference>
<keyword evidence="6" id="KW-1185">Reference proteome</keyword>
<dbReference type="PANTHER" id="PTHR43537">
    <property type="entry name" value="TRANSCRIPTIONAL REGULATOR, GNTR FAMILY"/>
    <property type="match status" value="1"/>
</dbReference>
<sequence length="216" mass="23535">MPDPKSSSLSSGEAAYAGLVDALRSGDFSPGDRLREEDVAKRLNLSRTPVREALRRLELAGIVEHRPRIGAVIRKLSQTEIVELYEMRIVLERTAARMAAQHGADAEFDALDAMNQRIAAAQDTPTLGAAINQDFHETLYLAARNRFLVASAEAINNALILLGPTTYLDPDRIRIVTEQHEALIAALRARDGDAAAKAAETHLQTSLRYRLSGGPA</sequence>
<dbReference type="EMBL" id="JFKC01000004">
    <property type="protein sequence ID" value="OSQ51713.1"/>
    <property type="molecule type" value="Genomic_DNA"/>
</dbReference>
<dbReference type="GO" id="GO:0003677">
    <property type="term" value="F:DNA binding"/>
    <property type="evidence" value="ECO:0007669"/>
    <property type="project" value="UniProtKB-KW"/>
</dbReference>